<dbReference type="InterPro" id="IPR000089">
    <property type="entry name" value="Biotin_lipoyl"/>
</dbReference>
<dbReference type="Gene3D" id="2.40.50.100">
    <property type="match status" value="1"/>
</dbReference>
<feature type="modified residue" description="N6-lipoyllysine" evidence="3">
    <location>
        <position position="63"/>
    </location>
</feature>
<dbReference type="PANTHER" id="PTHR11715:SF3">
    <property type="entry name" value="GLYCINE CLEAVAGE SYSTEM H PROTEIN-RELATED"/>
    <property type="match status" value="1"/>
</dbReference>
<proteinExistence type="inferred from homology"/>
<evidence type="ECO:0000259" key="4">
    <source>
        <dbReference type="PROSITE" id="PS50968"/>
    </source>
</evidence>
<dbReference type="HAMAP" id="MF_00272">
    <property type="entry name" value="GcvH"/>
    <property type="match status" value="1"/>
</dbReference>
<evidence type="ECO:0000313" key="6">
    <source>
        <dbReference type="Proteomes" id="UP001258315"/>
    </source>
</evidence>
<comment type="similarity">
    <text evidence="1 3">Belongs to the GcvH family.</text>
</comment>
<dbReference type="NCBIfam" id="NF002270">
    <property type="entry name" value="PRK01202.1"/>
    <property type="match status" value="1"/>
</dbReference>
<dbReference type="RefSeq" id="WP_311949592.1">
    <property type="nucleotide sequence ID" value="NZ_JAVLVU010000001.1"/>
</dbReference>
<organism evidence="5 6">
    <name type="scientific">Mucilaginibacter terrae</name>
    <dbReference type="NCBI Taxonomy" id="1955052"/>
    <lineage>
        <taxon>Bacteria</taxon>
        <taxon>Pseudomonadati</taxon>
        <taxon>Bacteroidota</taxon>
        <taxon>Sphingobacteriia</taxon>
        <taxon>Sphingobacteriales</taxon>
        <taxon>Sphingobacteriaceae</taxon>
        <taxon>Mucilaginibacter</taxon>
    </lineage>
</organism>
<feature type="domain" description="Lipoyl-binding" evidence="4">
    <location>
        <begin position="22"/>
        <end position="104"/>
    </location>
</feature>
<gene>
    <name evidence="3" type="primary">gcvH</name>
    <name evidence="5" type="ORF">QE417_001977</name>
</gene>
<evidence type="ECO:0000256" key="1">
    <source>
        <dbReference type="ARBA" id="ARBA00009249"/>
    </source>
</evidence>
<dbReference type="InterPro" id="IPR017453">
    <property type="entry name" value="GCV_H_sub"/>
</dbReference>
<dbReference type="CDD" id="cd06848">
    <property type="entry name" value="GCS_H"/>
    <property type="match status" value="1"/>
</dbReference>
<name>A0ABU3GW84_9SPHI</name>
<evidence type="ECO:0000313" key="5">
    <source>
        <dbReference type="EMBL" id="MDT3402905.1"/>
    </source>
</evidence>
<dbReference type="Proteomes" id="UP001258315">
    <property type="component" value="Unassembled WGS sequence"/>
</dbReference>
<dbReference type="PANTHER" id="PTHR11715">
    <property type="entry name" value="GLYCINE CLEAVAGE SYSTEM H PROTEIN"/>
    <property type="match status" value="1"/>
</dbReference>
<comment type="caution">
    <text evidence="5">The sequence shown here is derived from an EMBL/GenBank/DDBJ whole genome shotgun (WGS) entry which is preliminary data.</text>
</comment>
<comment type="function">
    <text evidence="3">The glycine cleavage system catalyzes the degradation of glycine. The H protein shuttles the methylamine group of glycine from the P protein to the T protein.</text>
</comment>
<accession>A0ABU3GW84</accession>
<dbReference type="PROSITE" id="PS50968">
    <property type="entry name" value="BIOTINYL_LIPOYL"/>
    <property type="match status" value="1"/>
</dbReference>
<protein>
    <recommendedName>
        <fullName evidence="3">Glycine cleavage system H protein</fullName>
    </recommendedName>
</protein>
<dbReference type="InterPro" id="IPR002930">
    <property type="entry name" value="GCV_H"/>
</dbReference>
<comment type="cofactor">
    <cofactor evidence="3">
        <name>(R)-lipoate</name>
        <dbReference type="ChEBI" id="CHEBI:83088"/>
    </cofactor>
    <text evidence="3">Binds 1 lipoyl cofactor covalently.</text>
</comment>
<comment type="subunit">
    <text evidence="3">The glycine cleavage system is composed of four proteins: P, T, L and H.</text>
</comment>
<dbReference type="Pfam" id="PF01597">
    <property type="entry name" value="GCV_H"/>
    <property type="match status" value="1"/>
</dbReference>
<dbReference type="InterPro" id="IPR033753">
    <property type="entry name" value="GCV_H/Fam206"/>
</dbReference>
<evidence type="ECO:0000256" key="2">
    <source>
        <dbReference type="ARBA" id="ARBA00022823"/>
    </source>
</evidence>
<dbReference type="NCBIfam" id="TIGR00527">
    <property type="entry name" value="gcvH"/>
    <property type="match status" value="1"/>
</dbReference>
<evidence type="ECO:0000256" key="3">
    <source>
        <dbReference type="HAMAP-Rule" id="MF_00272"/>
    </source>
</evidence>
<dbReference type="SUPFAM" id="SSF51230">
    <property type="entry name" value="Single hybrid motif"/>
    <property type="match status" value="1"/>
</dbReference>
<keyword evidence="6" id="KW-1185">Reference proteome</keyword>
<dbReference type="InterPro" id="IPR011053">
    <property type="entry name" value="Single_hybrid_motif"/>
</dbReference>
<reference evidence="6" key="1">
    <citation type="submission" date="2023-07" db="EMBL/GenBank/DDBJ databases">
        <title>Functional and genomic diversity of the sorghum phyllosphere microbiome.</title>
        <authorList>
            <person name="Shade A."/>
        </authorList>
    </citation>
    <scope>NUCLEOTIDE SEQUENCE [LARGE SCALE GENOMIC DNA]</scope>
    <source>
        <strain evidence="6">SORGH_AS_0422</strain>
    </source>
</reference>
<keyword evidence="2 3" id="KW-0450">Lipoyl</keyword>
<dbReference type="EMBL" id="JAVLVU010000001">
    <property type="protein sequence ID" value="MDT3402905.1"/>
    <property type="molecule type" value="Genomic_DNA"/>
</dbReference>
<sequence length="126" mass="13784">MNFPAELKYTKDHEWIRVEGNEAYIGITEFAQRELGDIVYIDINTVGQEIAKDAVFGTVEAVKTVSDLFMPATATVLEINDKLDAQPELVNTDPYGDGWMVKVSLADVAEVEGLLSADDYKGVVGA</sequence>